<sequence length="134" mass="14802">MKHIDDFVPQAVGEHTGYAIVTVALCVPRCAACRLPLVREAAFGDQARRAGWPAARTHAHNADGRAICDRCAELGHARFDCALCGNERPFSDVQEAFGVGGLRPDYLCRTCFQSASAEKWLAKREELMDDHRDD</sequence>
<accession>A0ABZ2KK10</accession>
<gene>
    <name evidence="1" type="ORF">LZC95_19595</name>
</gene>
<proteinExistence type="predicted"/>
<dbReference type="RefSeq" id="WP_394849642.1">
    <property type="nucleotide sequence ID" value="NZ_CP089982.1"/>
</dbReference>
<dbReference type="Proteomes" id="UP001379533">
    <property type="component" value="Chromosome"/>
</dbReference>
<organism evidence="1 2">
    <name type="scientific">Pendulispora brunnea</name>
    <dbReference type="NCBI Taxonomy" id="2905690"/>
    <lineage>
        <taxon>Bacteria</taxon>
        <taxon>Pseudomonadati</taxon>
        <taxon>Myxococcota</taxon>
        <taxon>Myxococcia</taxon>
        <taxon>Myxococcales</taxon>
        <taxon>Sorangiineae</taxon>
        <taxon>Pendulisporaceae</taxon>
        <taxon>Pendulispora</taxon>
    </lineage>
</organism>
<evidence type="ECO:0000313" key="2">
    <source>
        <dbReference type="Proteomes" id="UP001379533"/>
    </source>
</evidence>
<reference evidence="1 2" key="1">
    <citation type="submission" date="2021-12" db="EMBL/GenBank/DDBJ databases">
        <title>Discovery of the Pendulisporaceae a myxobacterial family with distinct sporulation behavior and unique specialized metabolism.</title>
        <authorList>
            <person name="Garcia R."/>
            <person name="Popoff A."/>
            <person name="Bader C.D."/>
            <person name="Loehr J."/>
            <person name="Walesch S."/>
            <person name="Walt C."/>
            <person name="Boldt J."/>
            <person name="Bunk B."/>
            <person name="Haeckl F.J.F.P.J."/>
            <person name="Gunesch A.P."/>
            <person name="Birkelbach J."/>
            <person name="Nuebel U."/>
            <person name="Pietschmann T."/>
            <person name="Bach T."/>
            <person name="Mueller R."/>
        </authorList>
    </citation>
    <scope>NUCLEOTIDE SEQUENCE [LARGE SCALE GENOMIC DNA]</scope>
    <source>
        <strain evidence="1 2">MSr12523</strain>
    </source>
</reference>
<name>A0ABZ2KK10_9BACT</name>
<protein>
    <recommendedName>
        <fullName evidence="3">Stc1 domain-containing protein</fullName>
    </recommendedName>
</protein>
<evidence type="ECO:0008006" key="3">
    <source>
        <dbReference type="Google" id="ProtNLM"/>
    </source>
</evidence>
<keyword evidence="2" id="KW-1185">Reference proteome</keyword>
<dbReference type="EMBL" id="CP089982">
    <property type="protein sequence ID" value="WXA99012.1"/>
    <property type="molecule type" value="Genomic_DNA"/>
</dbReference>
<evidence type="ECO:0000313" key="1">
    <source>
        <dbReference type="EMBL" id="WXA99012.1"/>
    </source>
</evidence>